<evidence type="ECO:0000256" key="4">
    <source>
        <dbReference type="ARBA" id="ARBA00022801"/>
    </source>
</evidence>
<accession>A0A8S9X069</accession>
<dbReference type="EMBL" id="WIXP02000012">
    <property type="protein sequence ID" value="KAF6201874.1"/>
    <property type="molecule type" value="Genomic_DNA"/>
</dbReference>
<dbReference type="Proteomes" id="UP000466442">
    <property type="component" value="Linkage Group LG12"/>
</dbReference>
<name>A0A8S9X069_APOLU</name>
<evidence type="ECO:0008006" key="9">
    <source>
        <dbReference type="Google" id="ProtNLM"/>
    </source>
</evidence>
<reference evidence="7" key="1">
    <citation type="journal article" date="2021" name="Mol. Ecol. Resour.">
        <title>Apolygus lucorum genome provides insights into omnivorousness and mesophyll feeding.</title>
        <authorList>
            <person name="Liu Y."/>
            <person name="Liu H."/>
            <person name="Wang H."/>
            <person name="Huang T."/>
            <person name="Liu B."/>
            <person name="Yang B."/>
            <person name="Yin L."/>
            <person name="Li B."/>
            <person name="Zhang Y."/>
            <person name="Zhang S."/>
            <person name="Jiang F."/>
            <person name="Zhang X."/>
            <person name="Ren Y."/>
            <person name="Wang B."/>
            <person name="Wang S."/>
            <person name="Lu Y."/>
            <person name="Wu K."/>
            <person name="Fan W."/>
            <person name="Wang G."/>
        </authorList>
    </citation>
    <scope>NUCLEOTIDE SEQUENCE</scope>
    <source>
        <strain evidence="7">12Hb</strain>
    </source>
</reference>
<dbReference type="InterPro" id="IPR008758">
    <property type="entry name" value="Peptidase_S28"/>
</dbReference>
<gene>
    <name evidence="7" type="ORF">GE061_004270</name>
</gene>
<feature type="chain" id="PRO_5035945242" description="Serine protease K12H4.7" evidence="6">
    <location>
        <begin position="21"/>
        <end position="871"/>
    </location>
</feature>
<dbReference type="PANTHER" id="PTHR11010:SF117">
    <property type="entry name" value="SERINE PROTEASE 16"/>
    <property type="match status" value="1"/>
</dbReference>
<evidence type="ECO:0000256" key="5">
    <source>
        <dbReference type="ARBA" id="ARBA00023180"/>
    </source>
</evidence>
<feature type="signal peptide" evidence="6">
    <location>
        <begin position="1"/>
        <end position="20"/>
    </location>
</feature>
<dbReference type="Gene3D" id="3.40.50.1820">
    <property type="entry name" value="alpha/beta hydrolase"/>
    <property type="match status" value="2"/>
</dbReference>
<keyword evidence="4" id="KW-0378">Hydrolase</keyword>
<dbReference type="AlphaFoldDB" id="A0A8S9X069"/>
<dbReference type="InterPro" id="IPR029058">
    <property type="entry name" value="AB_hydrolase_fold"/>
</dbReference>
<keyword evidence="2" id="KW-0645">Protease</keyword>
<keyword evidence="3 6" id="KW-0732">Signal</keyword>
<evidence type="ECO:0000313" key="8">
    <source>
        <dbReference type="Proteomes" id="UP000466442"/>
    </source>
</evidence>
<evidence type="ECO:0000313" key="7">
    <source>
        <dbReference type="EMBL" id="KAF6201874.1"/>
    </source>
</evidence>
<keyword evidence="5" id="KW-0325">Glycoprotein</keyword>
<proteinExistence type="inferred from homology"/>
<dbReference type="OrthoDB" id="1735038at2759"/>
<dbReference type="GO" id="GO:0008239">
    <property type="term" value="F:dipeptidyl-peptidase activity"/>
    <property type="evidence" value="ECO:0007669"/>
    <property type="project" value="TreeGrafter"/>
</dbReference>
<organism evidence="7 8">
    <name type="scientific">Apolygus lucorum</name>
    <name type="common">Small green plant bug</name>
    <name type="synonym">Lygocoris lucorum</name>
    <dbReference type="NCBI Taxonomy" id="248454"/>
    <lineage>
        <taxon>Eukaryota</taxon>
        <taxon>Metazoa</taxon>
        <taxon>Ecdysozoa</taxon>
        <taxon>Arthropoda</taxon>
        <taxon>Hexapoda</taxon>
        <taxon>Insecta</taxon>
        <taxon>Pterygota</taxon>
        <taxon>Neoptera</taxon>
        <taxon>Paraneoptera</taxon>
        <taxon>Hemiptera</taxon>
        <taxon>Heteroptera</taxon>
        <taxon>Panheteroptera</taxon>
        <taxon>Cimicomorpha</taxon>
        <taxon>Miridae</taxon>
        <taxon>Mirini</taxon>
        <taxon>Apolygus</taxon>
    </lineage>
</organism>
<dbReference type="Gene3D" id="1.20.120.980">
    <property type="entry name" value="Serine carboxypeptidase S28, SKS domain"/>
    <property type="match status" value="1"/>
</dbReference>
<dbReference type="Pfam" id="PF05577">
    <property type="entry name" value="Peptidase_S28"/>
    <property type="match status" value="3"/>
</dbReference>
<dbReference type="GO" id="GO:0070008">
    <property type="term" value="F:serine-type exopeptidase activity"/>
    <property type="evidence" value="ECO:0007669"/>
    <property type="project" value="InterPro"/>
</dbReference>
<dbReference type="GO" id="GO:0006508">
    <property type="term" value="P:proteolysis"/>
    <property type="evidence" value="ECO:0007669"/>
    <property type="project" value="UniProtKB-KW"/>
</dbReference>
<evidence type="ECO:0000256" key="1">
    <source>
        <dbReference type="ARBA" id="ARBA00011079"/>
    </source>
</evidence>
<dbReference type="InterPro" id="IPR042269">
    <property type="entry name" value="Ser_carbopepase_S28_SKS"/>
</dbReference>
<comment type="caution">
    <text evidence="7">The sequence shown here is derived from an EMBL/GenBank/DDBJ whole genome shotgun (WGS) entry which is preliminary data.</text>
</comment>
<dbReference type="PANTHER" id="PTHR11010">
    <property type="entry name" value="PROTEASE S28 PRO-X CARBOXYPEPTIDASE-RELATED"/>
    <property type="match status" value="1"/>
</dbReference>
<protein>
    <recommendedName>
        <fullName evidence="9">Serine protease K12H4.7</fullName>
    </recommendedName>
</protein>
<evidence type="ECO:0000256" key="6">
    <source>
        <dbReference type="SAM" id="SignalP"/>
    </source>
</evidence>
<evidence type="ECO:0000256" key="3">
    <source>
        <dbReference type="ARBA" id="ARBA00022729"/>
    </source>
</evidence>
<sequence>MYKVFLCWIATTLWWGPAIAGSVERKHILKHSLGKPGYVHESLLPRDEWFIQRLDHFDPTNQGTWWQRYQTNETWFRTSRSSPVFLMIGGEGEISAEWMVMGAWLGYAEKYNALCFQLEHRFYGKSKPTEDSSVSNLRYLSSEQALADLAYFIEGMNEKYKLTSNNKWIVFGGSYPGSLAAWARLKYPHLIHAAVSTSGPLFAEANFKQYDQVVRDSLVASSEEYAAVNKFLMSGNCLDVSYYSAINQLKNSGYSDSRSWIYQTCTEFGYYQTSSTKKELFGSLFKLPFFIDQCKDIYGEDFDRNRLNQGMKRTNLMYGQVNIKVSRVVFVQGSLDPWHVLGIYKSSNPEAPAILIDGTAHCANMYPPSPNDPPQLTRSRSMELRATRMLSLKSGVEEVQVCCIDEQHSFATAGTFDRFHKLRIGRRQAYVDESFLPRDEWFIQRLDHFDPTNLGTWWQRYQTNPAWFKTSRNSPVFLMIGGEGAIVAASMVLDAWLGYAEKYNALCFQLEHRFYGKSKPTEDLSVSNLRYLSSEQALADLAYFIEGMNEKYNLTSNNKWIVFGGSYAGSLAAWARLKYPHLIHAAVSTSGPLLAEANFKQYNEVVRESLAASSKECAKNVHQSFLAVEQMIDAGDVEELSEKFNLCTRLDIRDPKEVSSFVESIAKPIQDIVQYNGEQGPTTTDACMIMNNKTIGTPLDRYAAFIVWSNSDECMEHSYYEDIKSLKNTEYSDTRSWIYQTCTEFGFYQTSSSKSEFFGSLMKLPYFIDQCKDIYGEQFDSMFLNQGTKRTNLMYGQVNIQVSRVVFVQGSLDPWHALGIYKSTNPEAPAILIDGTPHCANMDPPSPNDPPQLVNARKQIEELIGKWLAAE</sequence>
<evidence type="ECO:0000256" key="2">
    <source>
        <dbReference type="ARBA" id="ARBA00022670"/>
    </source>
</evidence>
<dbReference type="SUPFAM" id="SSF53474">
    <property type="entry name" value="alpha/beta-Hydrolases"/>
    <property type="match status" value="2"/>
</dbReference>
<comment type="similarity">
    <text evidence="1">Belongs to the peptidase S28 family.</text>
</comment>
<keyword evidence="8" id="KW-1185">Reference proteome</keyword>
<dbReference type="FunFam" id="1.20.120.980:FF:000003">
    <property type="entry name" value="Serine protease 16"/>
    <property type="match status" value="1"/>
</dbReference>